<dbReference type="GO" id="GO:0009252">
    <property type="term" value="P:peptidoglycan biosynthetic process"/>
    <property type="evidence" value="ECO:0007669"/>
    <property type="project" value="UniProtKB-UniRule"/>
</dbReference>
<dbReference type="STRING" id="883161.HMPREF9306_00267"/>
<comment type="cofactor">
    <cofactor evidence="7">
        <name>Mg(2+)</name>
        <dbReference type="ChEBI" id="CHEBI:18420"/>
    </cofactor>
</comment>
<dbReference type="SUPFAM" id="SSF53623">
    <property type="entry name" value="MurD-like peptide ligases, catalytic domain"/>
    <property type="match status" value="1"/>
</dbReference>
<dbReference type="Gene3D" id="3.90.190.20">
    <property type="entry name" value="Mur ligase, C-terminal domain"/>
    <property type="match status" value="1"/>
</dbReference>
<dbReference type="Gene3D" id="3.40.1390.10">
    <property type="entry name" value="MurE/MurF, N-terminal domain"/>
    <property type="match status" value="1"/>
</dbReference>
<dbReference type="EMBL" id="AGZR01000003">
    <property type="protein sequence ID" value="EPD33852.1"/>
    <property type="molecule type" value="Genomic_DNA"/>
</dbReference>
<evidence type="ECO:0000256" key="2">
    <source>
        <dbReference type="ARBA" id="ARBA00022618"/>
    </source>
</evidence>
<comment type="similarity">
    <text evidence="1 7">Belongs to the MurCDEF family. MurE subfamily.</text>
</comment>
<keyword evidence="5 7" id="KW-0131">Cell cycle</keyword>
<feature type="binding site" evidence="7">
    <location>
        <begin position="171"/>
        <end position="172"/>
    </location>
    <ligand>
        <name>UDP-N-acetyl-alpha-D-muramoyl-L-alanyl-D-glutamate</name>
        <dbReference type="ChEBI" id="CHEBI:83900"/>
    </ligand>
</feature>
<dbReference type="GO" id="GO:0005737">
    <property type="term" value="C:cytoplasm"/>
    <property type="evidence" value="ECO:0007669"/>
    <property type="project" value="UniProtKB-SubCell"/>
</dbReference>
<accession>S2WMF7</accession>
<comment type="caution">
    <text evidence="7">Lacks conserved residue(s) required for the propagation of feature annotation.</text>
</comment>
<feature type="binding site" evidence="7">
    <location>
        <position position="198"/>
    </location>
    <ligand>
        <name>UDP-N-acetyl-alpha-D-muramoyl-L-alanyl-D-glutamate</name>
        <dbReference type="ChEBI" id="CHEBI:83900"/>
    </ligand>
</feature>
<keyword evidence="3 7" id="KW-0133">Cell shape</keyword>
<feature type="binding site" evidence="7">
    <location>
        <begin position="129"/>
        <end position="135"/>
    </location>
    <ligand>
        <name>ATP</name>
        <dbReference type="ChEBI" id="CHEBI:30616"/>
    </ligand>
</feature>
<feature type="modified residue" description="N6-carboxylysine" evidence="7">
    <location>
        <position position="238"/>
    </location>
</feature>
<evidence type="ECO:0000256" key="5">
    <source>
        <dbReference type="ARBA" id="ARBA00023306"/>
    </source>
</evidence>
<evidence type="ECO:0000256" key="6">
    <source>
        <dbReference type="ARBA" id="ARBA00023316"/>
    </source>
</evidence>
<evidence type="ECO:0000256" key="7">
    <source>
        <dbReference type="HAMAP-Rule" id="MF_00208"/>
    </source>
</evidence>
<dbReference type="InterPro" id="IPR035911">
    <property type="entry name" value="MurE/MurF_N"/>
</dbReference>
<comment type="function">
    <text evidence="7">Catalyzes the addition of an amino acid to the nucleotide precursor UDP-N-acetylmuramoyl-L-alanyl-D-glutamate (UMAG) in the biosynthesis of bacterial cell-wall peptidoglycan.</text>
</comment>
<organism evidence="12 13">
    <name type="scientific">Propionimicrobium lymphophilum ACS-093-V-SCH5</name>
    <dbReference type="NCBI Taxonomy" id="883161"/>
    <lineage>
        <taxon>Bacteria</taxon>
        <taxon>Bacillati</taxon>
        <taxon>Actinomycetota</taxon>
        <taxon>Actinomycetes</taxon>
        <taxon>Propionibacteriales</taxon>
        <taxon>Propionibacteriaceae</taxon>
        <taxon>Propionimicrobium</taxon>
    </lineage>
</organism>
<dbReference type="NCBIfam" id="NF001124">
    <property type="entry name" value="PRK00139.1-2"/>
    <property type="match status" value="1"/>
</dbReference>
<dbReference type="NCBIfam" id="TIGR01085">
    <property type="entry name" value="murE"/>
    <property type="match status" value="1"/>
</dbReference>
<comment type="pathway">
    <text evidence="7 8">Cell wall biogenesis; peptidoglycan biosynthesis.</text>
</comment>
<evidence type="ECO:0000313" key="12">
    <source>
        <dbReference type="EMBL" id="EPD33852.1"/>
    </source>
</evidence>
<dbReference type="Pfam" id="PF08245">
    <property type="entry name" value="Mur_ligase_M"/>
    <property type="match status" value="1"/>
</dbReference>
<comment type="subcellular location">
    <subcellularLocation>
        <location evidence="7 8">Cytoplasm</location>
    </subcellularLocation>
</comment>
<keyword evidence="7" id="KW-0963">Cytoplasm</keyword>
<keyword evidence="7" id="KW-0460">Magnesium</keyword>
<dbReference type="PATRIC" id="fig|883161.3.peg.270"/>
<evidence type="ECO:0000313" key="13">
    <source>
        <dbReference type="Proteomes" id="UP000014417"/>
    </source>
</evidence>
<keyword evidence="6 7" id="KW-0961">Cell wall biogenesis/degradation</keyword>
<keyword evidence="7" id="KW-0436">Ligase</keyword>
<keyword evidence="7" id="KW-0067">ATP-binding</keyword>
<evidence type="ECO:0000259" key="10">
    <source>
        <dbReference type="Pfam" id="PF02875"/>
    </source>
</evidence>
<proteinExistence type="inferred from homology"/>
<name>S2WMF7_9ACTN</name>
<dbReference type="PANTHER" id="PTHR23135:SF4">
    <property type="entry name" value="UDP-N-ACETYLMURAMOYL-L-ALANYL-D-GLUTAMATE--2,6-DIAMINOPIMELATE LIGASE MURE HOMOLOG, CHLOROPLASTIC"/>
    <property type="match status" value="1"/>
</dbReference>
<dbReference type="HOGENOM" id="CLU_022291_4_1_11"/>
<comment type="caution">
    <text evidence="12">The sequence shown here is derived from an EMBL/GenBank/DDBJ whole genome shotgun (WGS) entry which is preliminary data.</text>
</comment>
<keyword evidence="2 7" id="KW-0132">Cell division</keyword>
<dbReference type="Pfam" id="PF01225">
    <property type="entry name" value="Mur_ligase"/>
    <property type="match status" value="1"/>
</dbReference>
<dbReference type="PANTHER" id="PTHR23135">
    <property type="entry name" value="MUR LIGASE FAMILY MEMBER"/>
    <property type="match status" value="1"/>
</dbReference>
<keyword evidence="7" id="KW-0547">Nucleotide-binding</keyword>
<evidence type="ECO:0000256" key="8">
    <source>
        <dbReference type="RuleBase" id="RU004135"/>
    </source>
</evidence>
<dbReference type="OrthoDB" id="9800958at2"/>
<evidence type="ECO:0000259" key="11">
    <source>
        <dbReference type="Pfam" id="PF08245"/>
    </source>
</evidence>
<dbReference type="InterPro" id="IPR004101">
    <property type="entry name" value="Mur_ligase_C"/>
</dbReference>
<feature type="binding site" evidence="7">
    <location>
        <position position="170"/>
    </location>
    <ligand>
        <name>UDP-N-acetyl-alpha-D-muramoyl-L-alanyl-D-glutamate</name>
        <dbReference type="ChEBI" id="CHEBI:83900"/>
    </ligand>
</feature>
<dbReference type="CDD" id="cd01983">
    <property type="entry name" value="SIMIBI"/>
    <property type="match status" value="1"/>
</dbReference>
<keyword evidence="4 7" id="KW-0573">Peptidoglycan synthesis</keyword>
<dbReference type="GO" id="GO:0071555">
    <property type="term" value="P:cell wall organization"/>
    <property type="evidence" value="ECO:0007669"/>
    <property type="project" value="UniProtKB-KW"/>
</dbReference>
<feature type="domain" description="Mur ligase central" evidence="11">
    <location>
        <begin position="127"/>
        <end position="327"/>
    </location>
</feature>
<dbReference type="GO" id="GO:0005524">
    <property type="term" value="F:ATP binding"/>
    <property type="evidence" value="ECO:0007669"/>
    <property type="project" value="UniProtKB-UniRule"/>
</dbReference>
<dbReference type="NCBIfam" id="NF001126">
    <property type="entry name" value="PRK00139.1-4"/>
    <property type="match status" value="1"/>
</dbReference>
<dbReference type="Proteomes" id="UP000014417">
    <property type="component" value="Unassembled WGS sequence"/>
</dbReference>
<reference evidence="12 13" key="1">
    <citation type="submission" date="2013-04" db="EMBL/GenBank/DDBJ databases">
        <title>The Genome Sequence of Propionimicrobium lymphophilum ACS-093-V-SCH5.</title>
        <authorList>
            <consortium name="The Broad Institute Genomics Platform"/>
            <person name="Earl A."/>
            <person name="Ward D."/>
            <person name="Feldgarden M."/>
            <person name="Gevers D."/>
            <person name="Saerens B."/>
            <person name="Vaneechoutte M."/>
            <person name="Walker B."/>
            <person name="Young S."/>
            <person name="Zeng Q."/>
            <person name="Gargeya S."/>
            <person name="Fitzgerald M."/>
            <person name="Haas B."/>
            <person name="Abouelleil A."/>
            <person name="Allen A.W."/>
            <person name="Alvarado L."/>
            <person name="Arachchi H.M."/>
            <person name="Berlin A.M."/>
            <person name="Chapman S.B."/>
            <person name="Gainer-Dewar J."/>
            <person name="Goldberg J."/>
            <person name="Griggs A."/>
            <person name="Gujja S."/>
            <person name="Hansen M."/>
            <person name="Howarth C."/>
            <person name="Imamovic A."/>
            <person name="Ireland A."/>
            <person name="Larimer J."/>
            <person name="McCowan C."/>
            <person name="Murphy C."/>
            <person name="Pearson M."/>
            <person name="Poon T.W."/>
            <person name="Priest M."/>
            <person name="Roberts A."/>
            <person name="Saif S."/>
            <person name="Shea T."/>
            <person name="Sisk P."/>
            <person name="Sykes S."/>
            <person name="Wortman J."/>
            <person name="Nusbaum C."/>
            <person name="Birren B."/>
        </authorList>
    </citation>
    <scope>NUCLEOTIDE SEQUENCE [LARGE SCALE GENOMIC DNA]</scope>
    <source>
        <strain evidence="12 13">ACS-093-V-SCH5</strain>
    </source>
</reference>
<dbReference type="Pfam" id="PF02875">
    <property type="entry name" value="Mur_ligase_C"/>
    <property type="match status" value="1"/>
</dbReference>
<dbReference type="GO" id="GO:0000287">
    <property type="term" value="F:magnesium ion binding"/>
    <property type="evidence" value="ECO:0007669"/>
    <property type="project" value="UniProtKB-UniRule"/>
</dbReference>
<dbReference type="GO" id="GO:0008360">
    <property type="term" value="P:regulation of cell shape"/>
    <property type="evidence" value="ECO:0007669"/>
    <property type="project" value="UniProtKB-KW"/>
</dbReference>
<dbReference type="RefSeq" id="WP_016455124.1">
    <property type="nucleotide sequence ID" value="NZ_KE150269.1"/>
</dbReference>
<dbReference type="GO" id="GO:0051301">
    <property type="term" value="P:cell division"/>
    <property type="evidence" value="ECO:0007669"/>
    <property type="project" value="UniProtKB-KW"/>
</dbReference>
<dbReference type="GO" id="GO:0016881">
    <property type="term" value="F:acid-amino acid ligase activity"/>
    <property type="evidence" value="ECO:0007669"/>
    <property type="project" value="UniProtKB-UniRule"/>
</dbReference>
<dbReference type="SUPFAM" id="SSF63418">
    <property type="entry name" value="MurE/MurF N-terminal domain"/>
    <property type="match status" value="1"/>
</dbReference>
<dbReference type="InterPro" id="IPR000713">
    <property type="entry name" value="Mur_ligase_N"/>
</dbReference>
<keyword evidence="13" id="KW-1185">Reference proteome</keyword>
<feature type="binding site" evidence="7">
    <location>
        <position position="206"/>
    </location>
    <ligand>
        <name>UDP-N-acetyl-alpha-D-muramoyl-L-alanyl-D-glutamate</name>
        <dbReference type="ChEBI" id="CHEBI:83900"/>
    </ligand>
</feature>
<dbReference type="UniPathway" id="UPA00219"/>
<feature type="domain" description="Mur ligase C-terminal" evidence="10">
    <location>
        <begin position="357"/>
        <end position="483"/>
    </location>
</feature>
<dbReference type="HAMAP" id="MF_00208">
    <property type="entry name" value="MurE"/>
    <property type="match status" value="1"/>
</dbReference>
<protein>
    <recommendedName>
        <fullName evidence="7">UDP-N-acetylmuramyl-tripeptide synthetase</fullName>
        <ecNumber evidence="7">6.3.2.-</ecNumber>
    </recommendedName>
    <alternativeName>
        <fullName evidence="7">UDP-MurNAc-tripeptide synthetase</fullName>
    </alternativeName>
</protein>
<gene>
    <name evidence="7" type="primary">murE</name>
    <name evidence="12" type="ORF">HMPREF9306_00267</name>
</gene>
<dbReference type="EC" id="6.3.2.-" evidence="7"/>
<dbReference type="Gene3D" id="3.40.1190.10">
    <property type="entry name" value="Mur-like, catalytic domain"/>
    <property type="match status" value="1"/>
</dbReference>
<comment type="PTM">
    <text evidence="7">Carboxylation is probably crucial for Mg(2+) binding and, consequently, for the gamma-phosphate positioning of ATP.</text>
</comment>
<dbReference type="InterPro" id="IPR013221">
    <property type="entry name" value="Mur_ligase_cen"/>
</dbReference>
<dbReference type="InterPro" id="IPR036565">
    <property type="entry name" value="Mur-like_cat_sf"/>
</dbReference>
<evidence type="ECO:0000256" key="4">
    <source>
        <dbReference type="ARBA" id="ARBA00022984"/>
    </source>
</evidence>
<sequence>MHSGGNPFMPDLGKIELTTVEQVASAAGAKVIGDAAVQVRGAVADNRRVRGGELFVAMPGEHVHGAKFAKAAVEAGAVAVLTDREGAEIAGEIDAPVLVVSDMNQAAGPASSLAWGRPSERLNTWGVTGTNGKTTIVYLLKAILRQLGRKPALIGTVDVEVGDMNAGARNTTPFPDELQAILASAVQSSCTDVVMEVSSHALSLGRVRPMRFDVVGFTNLTQDHLDFHHTMENYFQAKLRLFTPELSKNQVVIVDDEWGRRIAEESCGENLTTLSMGDAEADWHASYSEHAGGITLTLDGPAGHQEVPVNLPGDYNAANSALAIVMAAHLLSAEAGESAVAALFDKISGGLEVHVPGRMELISANPRVIVDFAHNPDATRKVLKTLRPTTKGRLIILLGSAGQRDQEKRPILGQIACELADKVYITDDDPHEEDPAAIRAAVLEGTRDAKPGQVIEIADRREAIVAAITEAGPDDTVLLAGRGHETIQPMPDGPVELDDRVVAREALSL</sequence>
<evidence type="ECO:0000256" key="3">
    <source>
        <dbReference type="ARBA" id="ARBA00022960"/>
    </source>
</evidence>
<feature type="domain" description="Mur ligase N-terminal catalytic" evidence="9">
    <location>
        <begin position="44"/>
        <end position="106"/>
    </location>
</feature>
<evidence type="ECO:0000259" key="9">
    <source>
        <dbReference type="Pfam" id="PF01225"/>
    </source>
</evidence>
<dbReference type="AlphaFoldDB" id="S2WMF7"/>
<evidence type="ECO:0000256" key="1">
    <source>
        <dbReference type="ARBA" id="ARBA00005898"/>
    </source>
</evidence>
<dbReference type="InterPro" id="IPR005761">
    <property type="entry name" value="UDP-N-AcMur-Glu-dNH2Pim_ligase"/>
</dbReference>
<dbReference type="InterPro" id="IPR036615">
    <property type="entry name" value="Mur_ligase_C_dom_sf"/>
</dbReference>
<dbReference type="SUPFAM" id="SSF53244">
    <property type="entry name" value="MurD-like peptide ligases, peptide-binding domain"/>
    <property type="match status" value="1"/>
</dbReference>